<dbReference type="GO" id="GO:0051117">
    <property type="term" value="F:ATPase binding"/>
    <property type="evidence" value="ECO:0007669"/>
    <property type="project" value="InterPro"/>
</dbReference>
<evidence type="ECO:0000256" key="2">
    <source>
        <dbReference type="SAM" id="MobiDB-lite"/>
    </source>
</evidence>
<feature type="compositionally biased region" description="Low complexity" evidence="2">
    <location>
        <begin position="252"/>
        <end position="262"/>
    </location>
</feature>
<dbReference type="Gene3D" id="1.25.10.10">
    <property type="entry name" value="Leucine-rich Repeat Variant"/>
    <property type="match status" value="1"/>
</dbReference>
<dbReference type="InterPro" id="IPR016024">
    <property type="entry name" value="ARM-type_fold"/>
</dbReference>
<dbReference type="InterPro" id="IPR011604">
    <property type="entry name" value="PDDEXK-like_dom_sf"/>
</dbReference>
<dbReference type="PROSITE" id="PS50033">
    <property type="entry name" value="UBX"/>
    <property type="match status" value="1"/>
</dbReference>
<gene>
    <name evidence="4" type="primary">PUX1_1</name>
    <name evidence="4" type="ORF">Zm00014a_016660</name>
</gene>
<accession>A0A3L6GBJ9</accession>
<dbReference type="PANTHER" id="PTHR47557:SF2">
    <property type="entry name" value="PLANT UBX DOMAIN-CONTAINING PROTEIN 1"/>
    <property type="match status" value="1"/>
</dbReference>
<dbReference type="PANTHER" id="PTHR47557">
    <property type="entry name" value="PLANT UBX DOMAIN-CONTAINING PROTEIN 1"/>
    <property type="match status" value="1"/>
</dbReference>
<dbReference type="InterPro" id="IPR001012">
    <property type="entry name" value="UBX_dom"/>
</dbReference>
<sequence length="792" mass="88674">MEYPHQQAGPSSTTITLICPYATRRRKRAAGDDLSSAVDMDVDADAQRATDKLKAVSEALGHEIRVFSSENFASQTSKLPSADHEEDDDFYELQPADYYNLISNRMGEHFKMLKTRKMREAELAAQRAKRTKTVMRVRFPDGYILEADFIPSERIHSLVDLLLKVLARPDLPFYLYTVPPKKRILDTSQDFYTAGFVPGANVHFSYDLPEDSLLNADDLKAGPFLREEILSLDGLSLLLKPASQPDDSRMNSSSLQSDASQSVPVPTTTNKKPGRPKWLKRTYCDLLDHDKITGTLFLQWGVAYRIKEKDKEVAMEICQLKRNKTKIVDAGALEPLLGYLRSSDPNLQEYATAALLTLSASSTTKPVIGASGAIPLLVEVLKGGNPQAKNDVCRVALTSEEGGVLAVVEVLEEGSLQGREHAVGALLTMCESDRSRSISDYQCTWVRLTAREPRRMQNYRSRDLATPEVHCPLNLPYHLDWMIPTAYSSISRVRLAPAAFLPARYNFEGYIPRSCSSSSLQIYSRSSMLNLPPSSALTVSSQLTSSDVAQRSEEWFALRKDKLTTSTFSTALGFWAGNRRAELWNEKVFGATEIKLADTARSAMDWGTHHESVAIEQYTSITGRHVGTFGFAVHAEASSGWLGASPDGVLGCGLDGGILEVKCPFNKGKPELALPWRAMPYYYMPQVQGLMEIMGRDWAELYCWTPSGSSLFRVPRDRAYWELVHEALRDFWWGDVVPARELALLGKHDEARSFEPRPKHRLTNLVLYRSRKLASEAKLLWMDVGGRVEFFQ</sequence>
<dbReference type="GO" id="GO:0032984">
    <property type="term" value="P:protein-containing complex disassembly"/>
    <property type="evidence" value="ECO:0007669"/>
    <property type="project" value="InterPro"/>
</dbReference>
<feature type="repeat" description="ARM" evidence="1">
    <location>
        <begin position="331"/>
        <end position="373"/>
    </location>
</feature>
<dbReference type="CDD" id="cd22343">
    <property type="entry name" value="PDDEXK_lambda_exonuclease-like"/>
    <property type="match status" value="1"/>
</dbReference>
<reference evidence="4 5" key="1">
    <citation type="journal article" date="2018" name="Nat. Genet.">
        <title>Extensive intraspecific gene order and gene structural variations between Mo17 and other maize genomes.</title>
        <authorList>
            <person name="Sun S."/>
            <person name="Zhou Y."/>
            <person name="Chen J."/>
            <person name="Shi J."/>
            <person name="Zhao H."/>
            <person name="Zhao H."/>
            <person name="Song W."/>
            <person name="Zhang M."/>
            <person name="Cui Y."/>
            <person name="Dong X."/>
            <person name="Liu H."/>
            <person name="Ma X."/>
            <person name="Jiao Y."/>
            <person name="Wang B."/>
            <person name="Wei X."/>
            <person name="Stein J.C."/>
            <person name="Glaubitz J.C."/>
            <person name="Lu F."/>
            <person name="Yu G."/>
            <person name="Liang C."/>
            <person name="Fengler K."/>
            <person name="Li B."/>
            <person name="Rafalski A."/>
            <person name="Schnable P.S."/>
            <person name="Ware D.H."/>
            <person name="Buckler E.S."/>
            <person name="Lai J."/>
        </authorList>
    </citation>
    <scope>NUCLEOTIDE SEQUENCE [LARGE SCALE GENOMIC DNA]</scope>
    <source>
        <strain evidence="5">cv. Missouri 17</strain>
        <tissue evidence="4">Seedling</tissue>
    </source>
</reference>
<dbReference type="SUPFAM" id="SSF54236">
    <property type="entry name" value="Ubiquitin-like"/>
    <property type="match status" value="1"/>
</dbReference>
<dbReference type="SUPFAM" id="SSF48371">
    <property type="entry name" value="ARM repeat"/>
    <property type="match status" value="1"/>
</dbReference>
<dbReference type="Pfam" id="PF00514">
    <property type="entry name" value="Arm"/>
    <property type="match status" value="1"/>
</dbReference>
<dbReference type="ExpressionAtlas" id="A0A3L6GBJ9">
    <property type="expression patterns" value="baseline and differential"/>
</dbReference>
<dbReference type="InterPro" id="IPR044232">
    <property type="entry name" value="PUX1"/>
</dbReference>
<dbReference type="InterPro" id="IPR019080">
    <property type="entry name" value="YqaJ_viral_recombinase"/>
</dbReference>
<evidence type="ECO:0000259" key="3">
    <source>
        <dbReference type="PROSITE" id="PS50033"/>
    </source>
</evidence>
<evidence type="ECO:0000256" key="1">
    <source>
        <dbReference type="PROSITE-ProRule" id="PRU00259"/>
    </source>
</evidence>
<proteinExistence type="predicted"/>
<evidence type="ECO:0000313" key="5">
    <source>
        <dbReference type="Proteomes" id="UP000251960"/>
    </source>
</evidence>
<dbReference type="Pfam" id="PF09588">
    <property type="entry name" value="YqaJ"/>
    <property type="match status" value="1"/>
</dbReference>
<dbReference type="CDD" id="cd16118">
    <property type="entry name" value="UBX2_UBXN9"/>
    <property type="match status" value="1"/>
</dbReference>
<dbReference type="InterPro" id="IPR011989">
    <property type="entry name" value="ARM-like"/>
</dbReference>
<protein>
    <submittedName>
        <fullName evidence="4">Plant UBX domain-containing protein 1</fullName>
    </submittedName>
</protein>
<comment type="caution">
    <text evidence="4">The sequence shown here is derived from an EMBL/GenBank/DDBJ whole genome shotgun (WGS) entry which is preliminary data.</text>
</comment>
<dbReference type="SMART" id="SM00185">
    <property type="entry name" value="ARM"/>
    <property type="match status" value="2"/>
</dbReference>
<evidence type="ECO:0000313" key="4">
    <source>
        <dbReference type="EMBL" id="PWZ45780.1"/>
    </source>
</evidence>
<dbReference type="Proteomes" id="UP000251960">
    <property type="component" value="Chromosome 10"/>
</dbReference>
<dbReference type="InterPro" id="IPR011335">
    <property type="entry name" value="Restrct_endonuc-II-like"/>
</dbReference>
<feature type="region of interest" description="Disordered" evidence="2">
    <location>
        <begin position="243"/>
        <end position="274"/>
    </location>
</feature>
<dbReference type="InterPro" id="IPR000225">
    <property type="entry name" value="Armadillo"/>
</dbReference>
<dbReference type="AlphaFoldDB" id="A0A3L6GBJ9"/>
<dbReference type="InterPro" id="IPR029071">
    <property type="entry name" value="Ubiquitin-like_domsf"/>
</dbReference>
<name>A0A3L6GBJ9_MAIZE</name>
<dbReference type="GO" id="GO:0006281">
    <property type="term" value="P:DNA repair"/>
    <property type="evidence" value="ECO:0007669"/>
    <property type="project" value="UniProtKB-ARBA"/>
</dbReference>
<dbReference type="Gene3D" id="3.90.320.10">
    <property type="match status" value="1"/>
</dbReference>
<dbReference type="PROSITE" id="PS50176">
    <property type="entry name" value="ARM_REPEAT"/>
    <property type="match status" value="1"/>
</dbReference>
<feature type="domain" description="UBX" evidence="3">
    <location>
        <begin position="128"/>
        <end position="204"/>
    </location>
</feature>
<dbReference type="EMBL" id="NCVQ01000002">
    <property type="protein sequence ID" value="PWZ45780.1"/>
    <property type="molecule type" value="Genomic_DNA"/>
</dbReference>
<dbReference type="SUPFAM" id="SSF52980">
    <property type="entry name" value="Restriction endonuclease-like"/>
    <property type="match status" value="1"/>
</dbReference>
<organism evidence="4 5">
    <name type="scientific">Zea mays</name>
    <name type="common">Maize</name>
    <dbReference type="NCBI Taxonomy" id="4577"/>
    <lineage>
        <taxon>Eukaryota</taxon>
        <taxon>Viridiplantae</taxon>
        <taxon>Streptophyta</taxon>
        <taxon>Embryophyta</taxon>
        <taxon>Tracheophyta</taxon>
        <taxon>Spermatophyta</taxon>
        <taxon>Magnoliopsida</taxon>
        <taxon>Liliopsida</taxon>
        <taxon>Poales</taxon>
        <taxon>Poaceae</taxon>
        <taxon>PACMAD clade</taxon>
        <taxon>Panicoideae</taxon>
        <taxon>Andropogonodae</taxon>
        <taxon>Andropogoneae</taxon>
        <taxon>Tripsacinae</taxon>
        <taxon>Zea</taxon>
    </lineage>
</organism>